<dbReference type="GO" id="GO:0004300">
    <property type="term" value="F:enoyl-CoA hydratase activity"/>
    <property type="evidence" value="ECO:0007669"/>
    <property type="project" value="TreeGrafter"/>
</dbReference>
<evidence type="ECO:0000259" key="1">
    <source>
        <dbReference type="Pfam" id="PF01575"/>
    </source>
</evidence>
<dbReference type="Pfam" id="PF22622">
    <property type="entry name" value="MFE-2_hydrat-2_N"/>
    <property type="match status" value="1"/>
</dbReference>
<dbReference type="STRING" id="1416806.CAL12_01415"/>
<name>A0A1W6YEV0_9BORD</name>
<dbReference type="RefSeq" id="WP_086062849.1">
    <property type="nucleotide sequence ID" value="NZ_CP021108.1"/>
</dbReference>
<gene>
    <name evidence="3" type="ORF">CAL12_01415</name>
</gene>
<dbReference type="EMBL" id="CP021108">
    <property type="protein sequence ID" value="ARP79616.1"/>
    <property type="molecule type" value="Genomic_DNA"/>
</dbReference>
<feature type="domain" description="MaoC-like" evidence="1">
    <location>
        <begin position="168"/>
        <end position="268"/>
    </location>
</feature>
<dbReference type="GO" id="GO:0006635">
    <property type="term" value="P:fatty acid beta-oxidation"/>
    <property type="evidence" value="ECO:0007669"/>
    <property type="project" value="TreeGrafter"/>
</dbReference>
<accession>A0A1W6YEV0</accession>
<evidence type="ECO:0000259" key="2">
    <source>
        <dbReference type="Pfam" id="PF22622"/>
    </source>
</evidence>
<dbReference type="GO" id="GO:0044594">
    <property type="term" value="F:17-beta-hydroxysteroid dehydrogenase (NAD+) activity"/>
    <property type="evidence" value="ECO:0007669"/>
    <property type="project" value="TreeGrafter"/>
</dbReference>
<protein>
    <submittedName>
        <fullName evidence="3">Uncharacterized protein</fullName>
    </submittedName>
</protein>
<dbReference type="Gene3D" id="3.10.129.10">
    <property type="entry name" value="Hotdog Thioesterase"/>
    <property type="match status" value="1"/>
</dbReference>
<dbReference type="KEGG" id="bgv:CAL12_01415"/>
<dbReference type="PANTHER" id="PTHR13078">
    <property type="entry name" value="PEROXISOMAL MULTIFUNCTIONAL ENZYME TYPE 2-RELATED"/>
    <property type="match status" value="1"/>
</dbReference>
<proteinExistence type="predicted"/>
<dbReference type="Proteomes" id="UP000194151">
    <property type="component" value="Chromosome"/>
</dbReference>
<dbReference type="Pfam" id="PF01575">
    <property type="entry name" value="MaoC_dehydratas"/>
    <property type="match status" value="1"/>
</dbReference>
<keyword evidence="4" id="KW-1185">Reference proteome</keyword>
<dbReference type="GO" id="GO:0003857">
    <property type="term" value="F:(3S)-3-hydroxyacyl-CoA dehydrogenase (NAD+) activity"/>
    <property type="evidence" value="ECO:0007669"/>
    <property type="project" value="TreeGrafter"/>
</dbReference>
<dbReference type="InterPro" id="IPR002539">
    <property type="entry name" value="MaoC-like_dom"/>
</dbReference>
<feature type="domain" description="Peroxisomal multifunctional enzyme type 2-like N-terminal" evidence="2">
    <location>
        <begin position="16"/>
        <end position="132"/>
    </location>
</feature>
<sequence length="291" mass="31366">MNLDAIRTWSRTVVHDYTARDSALYALAIGAVSDPLDPGQLRLVDEADQVAVPTMAAVLASPGFWARDDKSMGIDATRLIQGEQRIALERPLPAQGRIVGISRVCRVTDKGKDKGALITVCKTLQSEDGEAYGRAWQLFYCRGDGGFSASGADDVLLADEVPGPLAPAPARPPDECATCRVRDDAALLYRLCGDNNRLHIDPAAARQAGFPRPILHGLATYGFAAVGVIRAYAQGDATRLAAFDARFSAPVYPSDDIEFRMWDEGSHVALQGYVASRDAVVISHVQARFKP</sequence>
<dbReference type="SUPFAM" id="SSF54637">
    <property type="entry name" value="Thioesterase/thiol ester dehydrase-isomerase"/>
    <property type="match status" value="2"/>
</dbReference>
<dbReference type="InterPro" id="IPR054357">
    <property type="entry name" value="MFE-2_N"/>
</dbReference>
<dbReference type="AlphaFoldDB" id="A0A1W6YEV0"/>
<dbReference type="OrthoDB" id="5522043at2"/>
<organism evidence="3 4">
    <name type="scientific">Bordetella genomosp. 8</name>
    <dbReference type="NCBI Taxonomy" id="1416806"/>
    <lineage>
        <taxon>Bacteria</taxon>
        <taxon>Pseudomonadati</taxon>
        <taxon>Pseudomonadota</taxon>
        <taxon>Betaproteobacteria</taxon>
        <taxon>Burkholderiales</taxon>
        <taxon>Alcaligenaceae</taxon>
        <taxon>Bordetella</taxon>
    </lineage>
</organism>
<dbReference type="PANTHER" id="PTHR13078:SF56">
    <property type="entry name" value="PEROXISOMAL MULTIFUNCTIONAL ENZYME TYPE 2"/>
    <property type="match status" value="1"/>
</dbReference>
<evidence type="ECO:0000313" key="3">
    <source>
        <dbReference type="EMBL" id="ARP79616.1"/>
    </source>
</evidence>
<dbReference type="InterPro" id="IPR029069">
    <property type="entry name" value="HotDog_dom_sf"/>
</dbReference>
<reference evidence="3 4" key="1">
    <citation type="submission" date="2017-05" db="EMBL/GenBank/DDBJ databases">
        <title>Complete and WGS of Bordetella genogroups.</title>
        <authorList>
            <person name="Spilker T."/>
            <person name="LiPuma J."/>
        </authorList>
    </citation>
    <scope>NUCLEOTIDE SEQUENCE [LARGE SCALE GENOMIC DNA]</scope>
    <source>
        <strain evidence="3 4">AU19157</strain>
    </source>
</reference>
<evidence type="ECO:0000313" key="4">
    <source>
        <dbReference type="Proteomes" id="UP000194151"/>
    </source>
</evidence>